<name>A0A2S4KRF5_9HYPO</name>
<feature type="non-terminal residue" evidence="1">
    <location>
        <position position="81"/>
    </location>
</feature>
<accession>A0A2S4KRF5</accession>
<proteinExistence type="predicted"/>
<gene>
    <name evidence="1" type="ORF">TPAR_07031</name>
</gene>
<dbReference type="STRING" id="94208.A0A2S4KRF5"/>
<sequence length="81" mass="8937">MARRRRFTAAASSSAAPNIEALRRRPAKFIPDYLVPMPSHLLATTLSDLLHAASPSSPVVQRPPRALPQGHHLVYFPMQTP</sequence>
<dbReference type="Proteomes" id="UP000237481">
    <property type="component" value="Unassembled WGS sequence"/>
</dbReference>
<evidence type="ECO:0000313" key="2">
    <source>
        <dbReference type="Proteomes" id="UP000237481"/>
    </source>
</evidence>
<protein>
    <submittedName>
        <fullName evidence="1">Hydroxyacyl-thioester dehydratase type 2, mitochondrial</fullName>
    </submittedName>
</protein>
<evidence type="ECO:0000313" key="1">
    <source>
        <dbReference type="EMBL" id="POR32767.1"/>
    </source>
</evidence>
<reference evidence="1 2" key="1">
    <citation type="submission" date="2018-01" db="EMBL/GenBank/DDBJ databases">
        <title>Harnessing the power of phylogenomics to disentangle the directionality and signatures of interkingdom host jumping in the parasitic fungal genus Tolypocladium.</title>
        <authorList>
            <person name="Quandt C.A."/>
            <person name="Patterson W."/>
            <person name="Spatafora J.W."/>
        </authorList>
    </citation>
    <scope>NUCLEOTIDE SEQUENCE [LARGE SCALE GENOMIC DNA]</scope>
    <source>
        <strain evidence="1 2">NRBC 100945</strain>
    </source>
</reference>
<dbReference type="AlphaFoldDB" id="A0A2S4KRF5"/>
<dbReference type="OrthoDB" id="3257538at2759"/>
<dbReference type="EMBL" id="PKSG01000800">
    <property type="protein sequence ID" value="POR32767.1"/>
    <property type="molecule type" value="Genomic_DNA"/>
</dbReference>
<organism evidence="1 2">
    <name type="scientific">Tolypocladium paradoxum</name>
    <dbReference type="NCBI Taxonomy" id="94208"/>
    <lineage>
        <taxon>Eukaryota</taxon>
        <taxon>Fungi</taxon>
        <taxon>Dikarya</taxon>
        <taxon>Ascomycota</taxon>
        <taxon>Pezizomycotina</taxon>
        <taxon>Sordariomycetes</taxon>
        <taxon>Hypocreomycetidae</taxon>
        <taxon>Hypocreales</taxon>
        <taxon>Ophiocordycipitaceae</taxon>
        <taxon>Tolypocladium</taxon>
    </lineage>
</organism>
<keyword evidence="2" id="KW-1185">Reference proteome</keyword>
<comment type="caution">
    <text evidence="1">The sequence shown here is derived from an EMBL/GenBank/DDBJ whole genome shotgun (WGS) entry which is preliminary data.</text>
</comment>